<sequence length="252" mass="29077">MEIRSSKKSYEDDKEEKESGVLKRLIKELSDNIPETFKEKDNENSSDKSQPHNFLYLFTLKNQCKELKQTHNSGASSAILNSELRDQIPKKLQRRLFVKELKKPGKFMFFDAVEGDKLSPVDDAKEHFDKPAKKHIHVIVELPASFGEFVRDSHEENKELESTKSRCCSSSVKWTLRDSSKANLENTSTIIPAAKRVKLDTLLPNKIIGEEDDIARMEDVYDVMSKEEIWRHKIRIASEIVRNIPSFSSMYA</sequence>
<organism evidence="2 3">
    <name type="scientific">Ambispora gerdemannii</name>
    <dbReference type="NCBI Taxonomy" id="144530"/>
    <lineage>
        <taxon>Eukaryota</taxon>
        <taxon>Fungi</taxon>
        <taxon>Fungi incertae sedis</taxon>
        <taxon>Mucoromycota</taxon>
        <taxon>Glomeromycotina</taxon>
        <taxon>Glomeromycetes</taxon>
        <taxon>Archaeosporales</taxon>
        <taxon>Ambisporaceae</taxon>
        <taxon>Ambispora</taxon>
    </lineage>
</organism>
<dbReference type="Proteomes" id="UP000789831">
    <property type="component" value="Unassembled WGS sequence"/>
</dbReference>
<accession>A0A9N8W2J2</accession>
<evidence type="ECO:0000313" key="2">
    <source>
        <dbReference type="EMBL" id="CAG8474824.1"/>
    </source>
</evidence>
<dbReference type="AlphaFoldDB" id="A0A9N8W2J2"/>
<reference evidence="2" key="1">
    <citation type="submission" date="2021-06" db="EMBL/GenBank/DDBJ databases">
        <authorList>
            <person name="Kallberg Y."/>
            <person name="Tangrot J."/>
            <person name="Rosling A."/>
        </authorList>
    </citation>
    <scope>NUCLEOTIDE SEQUENCE</scope>
    <source>
        <strain evidence="2">MT106</strain>
    </source>
</reference>
<protein>
    <submittedName>
        <fullName evidence="2">11485_t:CDS:1</fullName>
    </submittedName>
</protein>
<dbReference type="EMBL" id="CAJVPL010000260">
    <property type="protein sequence ID" value="CAG8474824.1"/>
    <property type="molecule type" value="Genomic_DNA"/>
</dbReference>
<gene>
    <name evidence="2" type="ORF">AGERDE_LOCUS2924</name>
</gene>
<feature type="region of interest" description="Disordered" evidence="1">
    <location>
        <begin position="1"/>
        <end position="20"/>
    </location>
</feature>
<comment type="caution">
    <text evidence="2">The sequence shown here is derived from an EMBL/GenBank/DDBJ whole genome shotgun (WGS) entry which is preliminary data.</text>
</comment>
<name>A0A9N8W2J2_9GLOM</name>
<proteinExistence type="predicted"/>
<evidence type="ECO:0000313" key="3">
    <source>
        <dbReference type="Proteomes" id="UP000789831"/>
    </source>
</evidence>
<evidence type="ECO:0000256" key="1">
    <source>
        <dbReference type="SAM" id="MobiDB-lite"/>
    </source>
</evidence>
<keyword evidence="3" id="KW-1185">Reference proteome</keyword>